<evidence type="ECO:0000256" key="4">
    <source>
        <dbReference type="ARBA" id="ARBA00043952"/>
    </source>
</evidence>
<accession>A0A1E5RPJ5</accession>
<dbReference type="VEuPathDB" id="FungiDB:AWRI3580_g2267"/>
<comment type="pathway">
    <text evidence="4">Protein modification.</text>
</comment>
<reference evidence="7" key="1">
    <citation type="journal article" date="2016" name="Genome Announc.">
        <title>Genome sequences of three species of Hanseniaspora isolated from spontaneous wine fermentations.</title>
        <authorList>
            <person name="Sternes P.R."/>
            <person name="Lee D."/>
            <person name="Kutyna D.R."/>
            <person name="Borneman A.R."/>
        </authorList>
    </citation>
    <scope>NUCLEOTIDE SEQUENCE [LARGE SCALE GENOMIC DNA]</scope>
    <source>
        <strain evidence="7">AWRI3580</strain>
    </source>
</reference>
<dbReference type="InterPro" id="IPR050113">
    <property type="entry name" value="Ub_conjugating_enzyme"/>
</dbReference>
<evidence type="ECO:0000256" key="3">
    <source>
        <dbReference type="ARBA" id="ARBA00022840"/>
    </source>
</evidence>
<dbReference type="OrthoDB" id="9984419at2759"/>
<sequence length="167" mass="19063">MSTPAKRRLMRDFKRITSDCPSGLTASPLNDNVMVWNAVIIGPEGTEFEDGIFKLVLQFTEEYPNKPPDVKFVSKIYHPNFYTDGKICLDILQNRWTPTYDVASILTSIQSLLNDPNPESPANVEAANFYKDNKTLYLQKVKECVELSWQDSITDADEEEDDDMDDD</sequence>
<keyword evidence="3" id="KW-0067">ATP-binding</keyword>
<evidence type="ECO:0000313" key="6">
    <source>
        <dbReference type="EMBL" id="OEJ88804.1"/>
    </source>
</evidence>
<dbReference type="SUPFAM" id="SSF54495">
    <property type="entry name" value="UBC-like"/>
    <property type="match status" value="1"/>
</dbReference>
<comment type="caution">
    <text evidence="6">The sequence shown here is derived from an EMBL/GenBank/DDBJ whole genome shotgun (WGS) entry which is preliminary data.</text>
</comment>
<evidence type="ECO:0000256" key="1">
    <source>
        <dbReference type="ARBA" id="ARBA00022741"/>
    </source>
</evidence>
<dbReference type="PANTHER" id="PTHR24067">
    <property type="entry name" value="UBIQUITIN-CONJUGATING ENZYME E2"/>
    <property type="match status" value="1"/>
</dbReference>
<dbReference type="GO" id="GO:0005524">
    <property type="term" value="F:ATP binding"/>
    <property type="evidence" value="ECO:0007669"/>
    <property type="project" value="UniProtKB-KW"/>
</dbReference>
<organism evidence="6 7">
    <name type="scientific">Hanseniaspora uvarum</name>
    <name type="common">Yeast</name>
    <name type="synonym">Kloeckera apiculata</name>
    <dbReference type="NCBI Taxonomy" id="29833"/>
    <lineage>
        <taxon>Eukaryota</taxon>
        <taxon>Fungi</taxon>
        <taxon>Dikarya</taxon>
        <taxon>Ascomycota</taxon>
        <taxon>Saccharomycotina</taxon>
        <taxon>Saccharomycetes</taxon>
        <taxon>Saccharomycodales</taxon>
        <taxon>Saccharomycodaceae</taxon>
        <taxon>Hanseniaspora</taxon>
    </lineage>
</organism>
<dbReference type="Pfam" id="PF00179">
    <property type="entry name" value="UQ_con"/>
    <property type="match status" value="1"/>
</dbReference>
<dbReference type="CDD" id="cd23790">
    <property type="entry name" value="UBCc_UBE2A_2B"/>
    <property type="match status" value="1"/>
</dbReference>
<keyword evidence="1" id="KW-0547">Nucleotide-binding</keyword>
<dbReference type="EMBL" id="LPNN01000004">
    <property type="protein sequence ID" value="OEJ88804.1"/>
    <property type="molecule type" value="Genomic_DNA"/>
</dbReference>
<dbReference type="PROSITE" id="PS50127">
    <property type="entry name" value="UBC_2"/>
    <property type="match status" value="1"/>
</dbReference>
<dbReference type="SMART" id="SM00212">
    <property type="entry name" value="UBCc"/>
    <property type="match status" value="1"/>
</dbReference>
<evidence type="ECO:0000256" key="2">
    <source>
        <dbReference type="ARBA" id="ARBA00022786"/>
    </source>
</evidence>
<keyword evidence="2" id="KW-0833">Ubl conjugation pathway</keyword>
<dbReference type="InterPro" id="IPR016135">
    <property type="entry name" value="UBQ-conjugating_enzyme/RWD"/>
</dbReference>
<dbReference type="STRING" id="29833.A0A1E5RPJ5"/>
<evidence type="ECO:0000259" key="5">
    <source>
        <dbReference type="PROSITE" id="PS50127"/>
    </source>
</evidence>
<keyword evidence="7" id="KW-1185">Reference proteome</keyword>
<dbReference type="AlphaFoldDB" id="A0A1E5RPJ5"/>
<feature type="domain" description="UBC core" evidence="5">
    <location>
        <begin position="4"/>
        <end position="150"/>
    </location>
</feature>
<dbReference type="Gene3D" id="3.10.110.10">
    <property type="entry name" value="Ubiquitin Conjugating Enzyme"/>
    <property type="match status" value="1"/>
</dbReference>
<gene>
    <name evidence="6" type="ORF">AWRI3580_g2267</name>
</gene>
<proteinExistence type="predicted"/>
<dbReference type="Proteomes" id="UP000095358">
    <property type="component" value="Unassembled WGS sequence"/>
</dbReference>
<evidence type="ECO:0000313" key="7">
    <source>
        <dbReference type="Proteomes" id="UP000095358"/>
    </source>
</evidence>
<dbReference type="InterPro" id="IPR000608">
    <property type="entry name" value="UBC"/>
</dbReference>
<name>A0A1E5RPJ5_HANUV</name>
<dbReference type="FunFam" id="3.10.110.10:FF:000090">
    <property type="entry name" value="Ubiquitin-conjugating enzyme E2-17 kDa"/>
    <property type="match status" value="1"/>
</dbReference>
<protein>
    <submittedName>
        <fullName evidence="6">Ubiquitin-conjugating enzyme E2 2</fullName>
    </submittedName>
</protein>